<keyword evidence="6" id="KW-1185">Reference proteome</keyword>
<dbReference type="PANTHER" id="PTHR43476">
    <property type="entry name" value="3-(3-HYDROXY-PHENYL)PROPIONATE/3-HYDROXYCINNAMIC ACID HYDROXYLASE"/>
    <property type="match status" value="1"/>
</dbReference>
<evidence type="ECO:0000259" key="4">
    <source>
        <dbReference type="Pfam" id="PF01494"/>
    </source>
</evidence>
<dbReference type="InterPro" id="IPR002938">
    <property type="entry name" value="FAD-bd"/>
</dbReference>
<gene>
    <name evidence="5" type="ORF">FHU36_005990</name>
</gene>
<dbReference type="Pfam" id="PF01494">
    <property type="entry name" value="FAD_binding_3"/>
    <property type="match status" value="1"/>
</dbReference>
<keyword evidence="1" id="KW-0560">Oxidoreductase</keyword>
<dbReference type="Gene3D" id="3.50.50.60">
    <property type="entry name" value="FAD/NAD(P)-binding domain"/>
    <property type="match status" value="1"/>
</dbReference>
<sequence>MGALVKVACVGGGPASLYFSILMKRVDPSHEITVYERNPAGSTYGWGVTYSNELFGYLQGADPESARAIRENSARWDTWMVHVQDRMTATVEHGDNGYGIGRHRLLDILTERARSLGVRVEFEHEIAGPEELAGADVVVAGDGVNSVLRERHADHFGSEVAVGRNVYVWLGTTKVFDSFVFSFVATEHGWIWCYGYKYSDDHSTCVVECSPETWKGLGFDRASETDCLALLEKLFAEILDRHPLIGRANADGSAHWLNFRTLTNRTWYHDDLVLLGDAAHTTHYSIGAGTALALADAAFLVNALHGDTRLQRAFARYERERLAVIRSAQRAAGNSAQWFENLPRYIDRPPEQMVALLDQRHSSLLPRISPALYYRIDQVSEGLEPLRRVTRWMASKVTRTPHAGAAGCDDHAAPPPQAGTGAGSPPSP</sequence>
<protein>
    <submittedName>
        <fullName evidence="5">2-polyprenyl-6-methoxyphenol hydroxylase-like FAD-dependent oxidoreductase</fullName>
    </submittedName>
</protein>
<reference evidence="5 6" key="1">
    <citation type="submission" date="2020-08" db="EMBL/GenBank/DDBJ databases">
        <title>Sequencing the genomes of 1000 actinobacteria strains.</title>
        <authorList>
            <person name="Klenk H.-P."/>
        </authorList>
    </citation>
    <scope>NUCLEOTIDE SEQUENCE [LARGE SCALE GENOMIC DNA]</scope>
    <source>
        <strain evidence="5 6">DSM 45913</strain>
    </source>
</reference>
<feature type="region of interest" description="Disordered" evidence="3">
    <location>
        <begin position="401"/>
        <end position="428"/>
    </location>
</feature>
<comment type="caution">
    <text evidence="5">The sequence shown here is derived from an EMBL/GenBank/DDBJ whole genome shotgun (WGS) entry which is preliminary data.</text>
</comment>
<name>A0A7X0F1V5_9ACTN</name>
<dbReference type="RefSeq" id="WP_221496619.1">
    <property type="nucleotide sequence ID" value="NZ_JACHJB010000002.1"/>
</dbReference>
<dbReference type="Gene3D" id="3.30.9.20">
    <property type="match status" value="1"/>
</dbReference>
<dbReference type="PRINTS" id="PR00420">
    <property type="entry name" value="RNGMNOXGNASE"/>
</dbReference>
<dbReference type="InterPro" id="IPR036188">
    <property type="entry name" value="FAD/NAD-bd_sf"/>
</dbReference>
<dbReference type="GO" id="GO:0016491">
    <property type="term" value="F:oxidoreductase activity"/>
    <property type="evidence" value="ECO:0007669"/>
    <property type="project" value="UniProtKB-KW"/>
</dbReference>
<evidence type="ECO:0000256" key="3">
    <source>
        <dbReference type="SAM" id="MobiDB-lite"/>
    </source>
</evidence>
<accession>A0A7X0F1V5</accession>
<proteinExistence type="predicted"/>
<dbReference type="PANTHER" id="PTHR43476:SF4">
    <property type="entry name" value="BLR0106 PROTEIN"/>
    <property type="match status" value="1"/>
</dbReference>
<dbReference type="GO" id="GO:0071949">
    <property type="term" value="F:FAD binding"/>
    <property type="evidence" value="ECO:0007669"/>
    <property type="project" value="InterPro"/>
</dbReference>
<dbReference type="SUPFAM" id="SSF51905">
    <property type="entry name" value="FAD/NAD(P)-binding domain"/>
    <property type="match status" value="1"/>
</dbReference>
<evidence type="ECO:0000313" key="6">
    <source>
        <dbReference type="Proteomes" id="UP000583800"/>
    </source>
</evidence>
<dbReference type="EMBL" id="JACHJB010000002">
    <property type="protein sequence ID" value="MBB6349445.1"/>
    <property type="molecule type" value="Genomic_DNA"/>
</dbReference>
<evidence type="ECO:0000313" key="5">
    <source>
        <dbReference type="EMBL" id="MBB6349445.1"/>
    </source>
</evidence>
<dbReference type="AlphaFoldDB" id="A0A7X0F1V5"/>
<organism evidence="5 6">
    <name type="scientific">Nonomuraea muscovyensis</name>
    <dbReference type="NCBI Taxonomy" id="1124761"/>
    <lineage>
        <taxon>Bacteria</taxon>
        <taxon>Bacillati</taxon>
        <taxon>Actinomycetota</taxon>
        <taxon>Actinomycetes</taxon>
        <taxon>Streptosporangiales</taxon>
        <taxon>Streptosporangiaceae</taxon>
        <taxon>Nonomuraea</taxon>
    </lineage>
</organism>
<evidence type="ECO:0000256" key="2">
    <source>
        <dbReference type="ARBA" id="ARBA00023027"/>
    </source>
</evidence>
<dbReference type="InterPro" id="IPR050631">
    <property type="entry name" value="PheA/TfdB_FAD_monoxygenase"/>
</dbReference>
<evidence type="ECO:0000256" key="1">
    <source>
        <dbReference type="ARBA" id="ARBA00023002"/>
    </source>
</evidence>
<feature type="domain" description="FAD-binding" evidence="4">
    <location>
        <begin position="72"/>
        <end position="330"/>
    </location>
</feature>
<dbReference type="Proteomes" id="UP000583800">
    <property type="component" value="Unassembled WGS sequence"/>
</dbReference>
<keyword evidence="2" id="KW-0520">NAD</keyword>